<proteinExistence type="predicted"/>
<accession>A0A3L6RPH5</accession>
<feature type="compositionally biased region" description="Basic and acidic residues" evidence="1">
    <location>
        <begin position="52"/>
        <end position="66"/>
    </location>
</feature>
<dbReference type="EMBL" id="PQIB02000007">
    <property type="protein sequence ID" value="RLN07736.1"/>
    <property type="molecule type" value="Genomic_DNA"/>
</dbReference>
<keyword evidence="3" id="KW-1185">Reference proteome</keyword>
<reference evidence="3" key="1">
    <citation type="journal article" date="2019" name="Nat. Commun.">
        <title>The genome of broomcorn millet.</title>
        <authorList>
            <person name="Zou C."/>
            <person name="Miki D."/>
            <person name="Li D."/>
            <person name="Tang Q."/>
            <person name="Xiao L."/>
            <person name="Rajput S."/>
            <person name="Deng P."/>
            <person name="Jia W."/>
            <person name="Huang R."/>
            <person name="Zhang M."/>
            <person name="Sun Y."/>
            <person name="Hu J."/>
            <person name="Fu X."/>
            <person name="Schnable P.S."/>
            <person name="Li F."/>
            <person name="Zhang H."/>
            <person name="Feng B."/>
            <person name="Zhu X."/>
            <person name="Liu R."/>
            <person name="Schnable J.C."/>
            <person name="Zhu J.-K."/>
            <person name="Zhang H."/>
        </authorList>
    </citation>
    <scope>NUCLEOTIDE SEQUENCE [LARGE SCALE GENOMIC DNA]</scope>
</reference>
<comment type="caution">
    <text evidence="2">The sequence shown here is derived from an EMBL/GenBank/DDBJ whole genome shotgun (WGS) entry which is preliminary data.</text>
</comment>
<dbReference type="Proteomes" id="UP000275267">
    <property type="component" value="Unassembled WGS sequence"/>
</dbReference>
<organism evidence="2 3">
    <name type="scientific">Panicum miliaceum</name>
    <name type="common">Proso millet</name>
    <name type="synonym">Broomcorn millet</name>
    <dbReference type="NCBI Taxonomy" id="4540"/>
    <lineage>
        <taxon>Eukaryota</taxon>
        <taxon>Viridiplantae</taxon>
        <taxon>Streptophyta</taxon>
        <taxon>Embryophyta</taxon>
        <taxon>Tracheophyta</taxon>
        <taxon>Spermatophyta</taxon>
        <taxon>Magnoliopsida</taxon>
        <taxon>Liliopsida</taxon>
        <taxon>Poales</taxon>
        <taxon>Poaceae</taxon>
        <taxon>PACMAD clade</taxon>
        <taxon>Panicoideae</taxon>
        <taxon>Panicodae</taxon>
        <taxon>Paniceae</taxon>
        <taxon>Panicinae</taxon>
        <taxon>Panicum</taxon>
        <taxon>Panicum sect. Panicum</taxon>
    </lineage>
</organism>
<dbReference type="AlphaFoldDB" id="A0A3L6RPH5"/>
<feature type="region of interest" description="Disordered" evidence="1">
    <location>
        <begin position="22"/>
        <end position="70"/>
    </location>
</feature>
<evidence type="ECO:0000313" key="2">
    <source>
        <dbReference type="EMBL" id="RLN07736.1"/>
    </source>
</evidence>
<feature type="compositionally biased region" description="Low complexity" evidence="1">
    <location>
        <begin position="129"/>
        <end position="138"/>
    </location>
</feature>
<dbReference type="PANTHER" id="PTHR33237">
    <property type="entry name" value="F2P16.13 PROTEIN-RELATED"/>
    <property type="match status" value="1"/>
</dbReference>
<gene>
    <name evidence="2" type="ORF">C2845_PM11G28280</name>
</gene>
<sequence>MRGSTSRPVVLSRHLRKQAFVLAQPAGAARRGGRYKYPRTGGRSGRQGRKGSAREKPPPSRSRARDGAGAMGMSLAQAVAALVGTCARRLSRAARRLHLQRPRDGAAASFSSRAIVPFLGGGGVRKALSSSSSSSSSSTKFKTKRRSKAAWEDAAGDGVWRKEIMMGERCQPLDFSGVIYYDAEGRRLAQPPPPRSPLRSPLPASVKLAANAGGY</sequence>
<feature type="region of interest" description="Disordered" evidence="1">
    <location>
        <begin position="126"/>
        <end position="148"/>
    </location>
</feature>
<dbReference type="STRING" id="4540.A0A3L6RPH5"/>
<name>A0A3L6RPH5_PANMI</name>
<evidence type="ECO:0000256" key="1">
    <source>
        <dbReference type="SAM" id="MobiDB-lite"/>
    </source>
</evidence>
<protein>
    <submittedName>
        <fullName evidence="2">Uncharacterized protein</fullName>
    </submittedName>
</protein>
<evidence type="ECO:0000313" key="3">
    <source>
        <dbReference type="Proteomes" id="UP000275267"/>
    </source>
</evidence>
<dbReference type="PANTHER" id="PTHR33237:SF49">
    <property type="match status" value="1"/>
</dbReference>
<dbReference type="OrthoDB" id="755532at2759"/>